<accession>A0ACC3TBJ6</accession>
<organism evidence="1 2">
    <name type="scientific">Lipomyces kononenkoae</name>
    <name type="common">Yeast</name>
    <dbReference type="NCBI Taxonomy" id="34357"/>
    <lineage>
        <taxon>Eukaryota</taxon>
        <taxon>Fungi</taxon>
        <taxon>Dikarya</taxon>
        <taxon>Ascomycota</taxon>
        <taxon>Saccharomycotina</taxon>
        <taxon>Lipomycetes</taxon>
        <taxon>Lipomycetales</taxon>
        <taxon>Lipomycetaceae</taxon>
        <taxon>Lipomyces</taxon>
    </lineage>
</organism>
<comment type="caution">
    <text evidence="1">The sequence shown here is derived from an EMBL/GenBank/DDBJ whole genome shotgun (WGS) entry which is preliminary data.</text>
</comment>
<name>A0ACC3TBJ6_LIPKO</name>
<sequence>MFSFTDPSRSGSGHSTFSSSFGRPRPICSSFKEPVTPAKESSRTTKAFVSPFATGRSIPAEGMRDVSEEEEEEDEEEEGDVFTYALQNAPIATGRLRDWQDRGRTLKFRLSPLHSDGIAWIDEKRVDGGSEAHAAPEEMKIFPAEIPDSALSDEYLKFVKDAHELYRALSEADQIGGAIDPSENILPKYATTFLQILDVARRRIFDERLSEAYVVCHCLFASYFVDPAITRAEAIMDWLNQSDPRPTTEETSDIMTTAVPYNEPGFWEMVNKLALRGLFYQCSNCLKEADMPYSDSQSKEALQTATSILETAPKGAKAFEGHRKWRAHAIAFGEQCTKLADTNLRKGLIILANILRGDTDTILTLSESWQEVTAALFLFHDPAPSRLSEYYHMAVAQFPVDFTVISEAGCAAVIAGDIPKALSILERLDVCVAAHIADFCDRQRMLDDFYNIETLDLPPFRDWLFMAHGITCCATAGTWFIGATYLKDTEGTQGLSIIRESITHVYPDNEATLSELLEICKDLQFESEAQEIVIAWSKLQLSRNQVGSAMEWLDSIGNSLEMRAITWQLLESTLLNGLTLPDTILQRFLVSPRLCPGMIREFIAPYATYFAFKNHLNEGDVVEAAQSLASLLQFGFLPGRFFGALLGELLPLLDRSQPRTLPTSELIAIMNSLYQWEKDPQKYTEGVRFLAKTLDAARQATELADDDWRVEHVNVPSKEVIKLVRSKLVSEVSRAYLEEL</sequence>
<proteinExistence type="predicted"/>
<dbReference type="Proteomes" id="UP001433508">
    <property type="component" value="Unassembled WGS sequence"/>
</dbReference>
<gene>
    <name evidence="1" type="ORF">V1525DRAFT_352881</name>
</gene>
<protein>
    <submittedName>
        <fullName evidence="1">Nup85 nucleoporin-domain-containing protein</fullName>
    </submittedName>
</protein>
<reference evidence="2" key="1">
    <citation type="journal article" date="2024" name="Front. Bioeng. Biotechnol.">
        <title>Genome-scale model development and genomic sequencing of the oleaginous clade Lipomyces.</title>
        <authorList>
            <person name="Czajka J.J."/>
            <person name="Han Y."/>
            <person name="Kim J."/>
            <person name="Mondo S.J."/>
            <person name="Hofstad B.A."/>
            <person name="Robles A."/>
            <person name="Haridas S."/>
            <person name="Riley R."/>
            <person name="LaButti K."/>
            <person name="Pangilinan J."/>
            <person name="Andreopoulos W."/>
            <person name="Lipzen A."/>
            <person name="Yan J."/>
            <person name="Wang M."/>
            <person name="Ng V."/>
            <person name="Grigoriev I.V."/>
            <person name="Spatafora J.W."/>
            <person name="Magnuson J.K."/>
            <person name="Baker S.E."/>
            <person name="Pomraning K.R."/>
        </authorList>
    </citation>
    <scope>NUCLEOTIDE SEQUENCE [LARGE SCALE GENOMIC DNA]</scope>
    <source>
        <strain evidence="2">CBS 7786</strain>
    </source>
</reference>
<keyword evidence="2" id="KW-1185">Reference proteome</keyword>
<evidence type="ECO:0000313" key="2">
    <source>
        <dbReference type="Proteomes" id="UP001433508"/>
    </source>
</evidence>
<dbReference type="EMBL" id="MU971337">
    <property type="protein sequence ID" value="KAK9240875.1"/>
    <property type="molecule type" value="Genomic_DNA"/>
</dbReference>
<evidence type="ECO:0000313" key="1">
    <source>
        <dbReference type="EMBL" id="KAK9240875.1"/>
    </source>
</evidence>